<dbReference type="EMBL" id="JABFAI010000111">
    <property type="protein sequence ID" value="KAF4954875.1"/>
    <property type="molecule type" value="Genomic_DNA"/>
</dbReference>
<reference evidence="4" key="2">
    <citation type="submission" date="2020-05" db="EMBL/GenBank/DDBJ databases">
        <authorList>
            <person name="Kim H.-S."/>
            <person name="Proctor R.H."/>
            <person name="Brown D.W."/>
        </authorList>
    </citation>
    <scope>NUCLEOTIDE SEQUENCE</scope>
    <source>
        <strain evidence="4">NRRL 45417</strain>
    </source>
</reference>
<evidence type="ECO:0000256" key="1">
    <source>
        <dbReference type="SAM" id="MobiDB-lite"/>
    </source>
</evidence>
<dbReference type="Pfam" id="PF18142">
    <property type="entry name" value="SLATT_fungal"/>
    <property type="match status" value="1"/>
</dbReference>
<proteinExistence type="predicted"/>
<protein>
    <recommendedName>
        <fullName evidence="3">SMODS and SLOG-associating 2TM effector domain-containing protein</fullName>
    </recommendedName>
</protein>
<reference evidence="4" key="1">
    <citation type="journal article" date="2020" name="BMC Genomics">
        <title>Correction to: Identification and distribution of gene clusters required for synthesis of sphingolipid metabolism inhibitors in diverse species of the filamentous fungus Fusarium.</title>
        <authorList>
            <person name="Kim H.S."/>
            <person name="Lohmar J.M."/>
            <person name="Busman M."/>
            <person name="Brown D.W."/>
            <person name="Naumann T.A."/>
            <person name="Divon H.H."/>
            <person name="Lysoe E."/>
            <person name="Uhlig S."/>
            <person name="Proctor R.H."/>
        </authorList>
    </citation>
    <scope>NUCLEOTIDE SEQUENCE</scope>
    <source>
        <strain evidence="4">NRRL 45417</strain>
    </source>
</reference>
<name>A0A8H4WYP8_9HYPO</name>
<feature type="domain" description="SMODS and SLOG-associating 2TM effector" evidence="3">
    <location>
        <begin position="94"/>
        <end position="208"/>
    </location>
</feature>
<feature type="region of interest" description="Disordered" evidence="1">
    <location>
        <begin position="214"/>
        <end position="298"/>
    </location>
</feature>
<keyword evidence="2" id="KW-0812">Transmembrane</keyword>
<feature type="transmembrane region" description="Helical" evidence="2">
    <location>
        <begin position="136"/>
        <end position="154"/>
    </location>
</feature>
<evidence type="ECO:0000313" key="4">
    <source>
        <dbReference type="EMBL" id="KAF4954875.1"/>
    </source>
</evidence>
<feature type="compositionally biased region" description="Polar residues" evidence="1">
    <location>
        <begin position="219"/>
        <end position="235"/>
    </location>
</feature>
<dbReference type="PANTHER" id="PTHR38793">
    <property type="entry name" value="SLATT_FUNGAL DOMAIN-CONTAINING PROTEIN-RELATED"/>
    <property type="match status" value="1"/>
</dbReference>
<dbReference type="InterPro" id="IPR041622">
    <property type="entry name" value="SLATT_fungi"/>
</dbReference>
<evidence type="ECO:0000259" key="3">
    <source>
        <dbReference type="Pfam" id="PF18142"/>
    </source>
</evidence>
<comment type="caution">
    <text evidence="4">The sequence shown here is derived from an EMBL/GenBank/DDBJ whole genome shotgun (WGS) entry which is preliminary data.</text>
</comment>
<keyword evidence="2" id="KW-0472">Membrane</keyword>
<dbReference type="OrthoDB" id="5398270at2759"/>
<evidence type="ECO:0000313" key="5">
    <source>
        <dbReference type="Proteomes" id="UP000604273"/>
    </source>
</evidence>
<sequence>MAEADSTVVQTSTDNTQNFGYYMNGADQSSVEKEPSQKKHKNVKLRFLSPTEWTILARGVGGIKDTEHNKPVHPTSSFWPPKGLPHGLYRDCVYRRTVSSYSFHFIGFVRAILFVLQLMIGASITALSSGGFDDTAITILAASNTVIAGLLALLHNSGVPDRYRYDKSEFQKVEDHIREVLATGIVRADQSVQEALAKCYDRFDHARRAVEANIPSAYAPSQSTPSSRRGSQPQHQPLPPMPMPMPMPVPIPAPAPTTVASTPTHTRAATEPITPPRRKSLNAEAAQEEKGPTTKSGE</sequence>
<dbReference type="PANTHER" id="PTHR38793:SF1">
    <property type="entry name" value="SMODS AND SLOG-ASSOCIATING 2TM EFFECTOR DOMAIN-CONTAINING PROTEIN"/>
    <property type="match status" value="1"/>
</dbReference>
<keyword evidence="5" id="KW-1185">Reference proteome</keyword>
<organism evidence="4 5">
    <name type="scientific">Fusarium gaditjirri</name>
    <dbReference type="NCBI Taxonomy" id="282569"/>
    <lineage>
        <taxon>Eukaryota</taxon>
        <taxon>Fungi</taxon>
        <taxon>Dikarya</taxon>
        <taxon>Ascomycota</taxon>
        <taxon>Pezizomycotina</taxon>
        <taxon>Sordariomycetes</taxon>
        <taxon>Hypocreomycetidae</taxon>
        <taxon>Hypocreales</taxon>
        <taxon>Nectriaceae</taxon>
        <taxon>Fusarium</taxon>
        <taxon>Fusarium nisikadoi species complex</taxon>
    </lineage>
</organism>
<dbReference type="AlphaFoldDB" id="A0A8H4WYP8"/>
<dbReference type="Proteomes" id="UP000604273">
    <property type="component" value="Unassembled WGS sequence"/>
</dbReference>
<gene>
    <name evidence="4" type="ORF">FGADI_4977</name>
</gene>
<evidence type="ECO:0000256" key="2">
    <source>
        <dbReference type="SAM" id="Phobius"/>
    </source>
</evidence>
<dbReference type="NCBIfam" id="NF033635">
    <property type="entry name" value="SLATT_fungal"/>
    <property type="match status" value="1"/>
</dbReference>
<keyword evidence="2" id="KW-1133">Transmembrane helix</keyword>
<feature type="compositionally biased region" description="Pro residues" evidence="1">
    <location>
        <begin position="236"/>
        <end position="255"/>
    </location>
</feature>
<feature type="transmembrane region" description="Helical" evidence="2">
    <location>
        <begin position="105"/>
        <end position="124"/>
    </location>
</feature>
<accession>A0A8H4WYP8</accession>
<feature type="compositionally biased region" description="Basic and acidic residues" evidence="1">
    <location>
        <begin position="287"/>
        <end position="298"/>
    </location>
</feature>